<dbReference type="PANTHER" id="PTHR12266:SF0">
    <property type="entry name" value="MITOCHONDRIAL SODIUM_CALCIUM EXCHANGER PROTEIN"/>
    <property type="match status" value="1"/>
</dbReference>
<evidence type="ECO:0000313" key="4">
    <source>
        <dbReference type="Proteomes" id="UP000008912"/>
    </source>
</evidence>
<feature type="transmembrane region" description="Helical" evidence="2">
    <location>
        <begin position="104"/>
        <end position="127"/>
    </location>
</feature>
<reference evidence="3 4" key="1">
    <citation type="journal article" date="2010" name="Nature">
        <title>The sequence and de novo assembly of the giant panda genome.</title>
        <authorList>
            <person name="Li R."/>
            <person name="Fan W."/>
            <person name="Tian G."/>
            <person name="Zhu H."/>
            <person name="He L."/>
            <person name="Cai J."/>
            <person name="Huang Q."/>
            <person name="Cai Q."/>
            <person name="Li B."/>
            <person name="Bai Y."/>
            <person name="Zhang Z."/>
            <person name="Zhang Y."/>
            <person name="Wang W."/>
            <person name="Li J."/>
            <person name="Wei F."/>
            <person name="Li H."/>
            <person name="Jian M."/>
            <person name="Li J."/>
            <person name="Zhang Z."/>
            <person name="Nielsen R."/>
            <person name="Li D."/>
            <person name="Gu W."/>
            <person name="Yang Z."/>
            <person name="Xuan Z."/>
            <person name="Ryder O.A."/>
            <person name="Leung F.C."/>
            <person name="Zhou Y."/>
            <person name="Cao J."/>
            <person name="Sun X."/>
            <person name="Fu Y."/>
            <person name="Fang X."/>
            <person name="Guo X."/>
            <person name="Wang B."/>
            <person name="Hou R."/>
            <person name="Shen F."/>
            <person name="Mu B."/>
            <person name="Ni P."/>
            <person name="Lin R."/>
            <person name="Qian W."/>
            <person name="Wang G."/>
            <person name="Yu C."/>
            <person name="Nie W."/>
            <person name="Wang J."/>
            <person name="Wu Z."/>
            <person name="Liang H."/>
            <person name="Min J."/>
            <person name="Wu Q."/>
            <person name="Cheng S."/>
            <person name="Ruan J."/>
            <person name="Wang M."/>
            <person name="Shi Z."/>
            <person name="Wen M."/>
            <person name="Liu B."/>
            <person name="Ren X."/>
            <person name="Zheng H."/>
            <person name="Dong D."/>
            <person name="Cook K."/>
            <person name="Shan G."/>
            <person name="Zhang H."/>
            <person name="Kosiol C."/>
            <person name="Xie X."/>
            <person name="Lu Z."/>
            <person name="Zheng H."/>
            <person name="Li Y."/>
            <person name="Steiner C.C."/>
            <person name="Lam T.T."/>
            <person name="Lin S."/>
            <person name="Zhang Q."/>
            <person name="Li G."/>
            <person name="Tian J."/>
            <person name="Gong T."/>
            <person name="Liu H."/>
            <person name="Zhang D."/>
            <person name="Fang L."/>
            <person name="Ye C."/>
            <person name="Zhang J."/>
            <person name="Hu W."/>
            <person name="Xu A."/>
            <person name="Ren Y."/>
            <person name="Zhang G."/>
            <person name="Bruford M.W."/>
            <person name="Li Q."/>
            <person name="Ma L."/>
            <person name="Guo Y."/>
            <person name="An N."/>
            <person name="Hu Y."/>
            <person name="Zheng Y."/>
            <person name="Shi Y."/>
            <person name="Li Z."/>
            <person name="Liu Q."/>
            <person name="Chen Y."/>
            <person name="Zhao J."/>
            <person name="Qu N."/>
            <person name="Zhao S."/>
            <person name="Tian F."/>
            <person name="Wang X."/>
            <person name="Wang H."/>
            <person name="Xu L."/>
            <person name="Liu X."/>
            <person name="Vinar T."/>
            <person name="Wang Y."/>
            <person name="Lam T.W."/>
            <person name="Yiu S.M."/>
            <person name="Liu S."/>
            <person name="Zhang H."/>
            <person name="Li D."/>
            <person name="Huang Y."/>
            <person name="Wang X."/>
            <person name="Yang G."/>
            <person name="Jiang Z."/>
            <person name="Wang J."/>
            <person name="Qin N."/>
            <person name="Li L."/>
            <person name="Li J."/>
            <person name="Bolund L."/>
            <person name="Kristiansen K."/>
            <person name="Wong G.K."/>
            <person name="Olson M."/>
            <person name="Zhang X."/>
            <person name="Li S."/>
            <person name="Yang H."/>
            <person name="Wang J."/>
            <person name="Wang J."/>
        </authorList>
    </citation>
    <scope>NUCLEOTIDE SEQUENCE [LARGE SCALE GENOMIC DNA]</scope>
</reference>
<dbReference type="GeneTree" id="ENSGT00940000157433"/>
<accession>A0A7N5JZE7</accession>
<reference evidence="3" key="2">
    <citation type="submission" date="2025-08" db="UniProtKB">
        <authorList>
            <consortium name="Ensembl"/>
        </authorList>
    </citation>
    <scope>IDENTIFICATION</scope>
</reference>
<dbReference type="GO" id="GO:0016020">
    <property type="term" value="C:membrane"/>
    <property type="evidence" value="ECO:0007669"/>
    <property type="project" value="TreeGrafter"/>
</dbReference>
<evidence type="ECO:0000256" key="2">
    <source>
        <dbReference type="SAM" id="Phobius"/>
    </source>
</evidence>
<dbReference type="InParanoid" id="A0A7N5JZE7"/>
<organism evidence="3 4">
    <name type="scientific">Ailuropoda melanoleuca</name>
    <name type="common">Giant panda</name>
    <dbReference type="NCBI Taxonomy" id="9646"/>
    <lineage>
        <taxon>Eukaryota</taxon>
        <taxon>Metazoa</taxon>
        <taxon>Chordata</taxon>
        <taxon>Craniata</taxon>
        <taxon>Vertebrata</taxon>
        <taxon>Euteleostomi</taxon>
        <taxon>Mammalia</taxon>
        <taxon>Eutheria</taxon>
        <taxon>Laurasiatheria</taxon>
        <taxon>Carnivora</taxon>
        <taxon>Caniformia</taxon>
        <taxon>Ursidae</taxon>
        <taxon>Ailuropoda</taxon>
    </lineage>
</organism>
<keyword evidence="1" id="KW-0813">Transport</keyword>
<dbReference type="GO" id="GO:0005432">
    <property type="term" value="F:calcium:sodium antiporter activity"/>
    <property type="evidence" value="ECO:0007669"/>
    <property type="project" value="TreeGrafter"/>
</dbReference>
<evidence type="ECO:0000256" key="1">
    <source>
        <dbReference type="ARBA" id="ARBA00022448"/>
    </source>
</evidence>
<keyword evidence="2" id="KW-1133">Transmembrane helix</keyword>
<feature type="transmembrane region" description="Helical" evidence="2">
    <location>
        <begin position="53"/>
        <end position="71"/>
    </location>
</feature>
<dbReference type="GO" id="GO:0099093">
    <property type="term" value="P:calcium export from the mitochondrion"/>
    <property type="evidence" value="ECO:0007669"/>
    <property type="project" value="TreeGrafter"/>
</dbReference>
<dbReference type="GO" id="GO:0006874">
    <property type="term" value="P:intracellular calcium ion homeostasis"/>
    <property type="evidence" value="ECO:0007669"/>
    <property type="project" value="TreeGrafter"/>
</dbReference>
<dbReference type="PANTHER" id="PTHR12266">
    <property type="entry name" value="NA+/CA2+ K+ INDEPENDENT EXCHANGER"/>
    <property type="match status" value="1"/>
</dbReference>
<dbReference type="Proteomes" id="UP000008912">
    <property type="component" value="Unassembled WGS sequence"/>
</dbReference>
<keyword evidence="4" id="KW-1185">Reference proteome</keyword>
<name>A0A7N5JZE7_AILME</name>
<proteinExistence type="predicted"/>
<evidence type="ECO:0000313" key="3">
    <source>
        <dbReference type="Ensembl" id="ENSAMEP00000032563.1"/>
    </source>
</evidence>
<dbReference type="AlphaFoldDB" id="A0A7N5JZE7"/>
<reference evidence="3" key="3">
    <citation type="submission" date="2025-09" db="UniProtKB">
        <authorList>
            <consortium name="Ensembl"/>
        </authorList>
    </citation>
    <scope>IDENTIFICATION</scope>
</reference>
<dbReference type="Ensembl" id="ENSAMET00000036752.1">
    <property type="protein sequence ID" value="ENSAMEP00000032563.1"/>
    <property type="gene ID" value="ENSAMEG00000023546.1"/>
</dbReference>
<feature type="transmembrane region" description="Helical" evidence="2">
    <location>
        <begin position="78"/>
        <end position="98"/>
    </location>
</feature>
<dbReference type="InterPro" id="IPR051359">
    <property type="entry name" value="CaCA_antiporter"/>
</dbReference>
<keyword evidence="2" id="KW-0472">Membrane</keyword>
<protein>
    <submittedName>
        <fullName evidence="3">Uncharacterized protein</fullName>
    </submittedName>
</protein>
<sequence>MASPSWRLGTAHPISSAPWWLSRIRAQPAWPLGRYLVRAAPGQQGWAGSPPGAGVLVTTVVAGGIAILRPFTAASRPFLRDIVFYMVAVFLTFTALYLGRVTLAWALGYLGLYVFYVVTVVLCTWIYRWQRRRSLVYSMPGTPEMLSDSEEEPVSPNSYDYSEEYQPLLFYQETTAQILAQALNPLDYRKWRIKPVYWRALKVFKLPVEFLLLLTVPVVDPDKEDGNWKRPLNCLHLAISPLVLVLTLQSGACEYPLPQAGPPSSPPHSRVFFATVPPGPEPAAESWAYSRHLIYVCAVRDTSVPRSAGPVLPATDGGCELVTLRPGPALCSLACIKILGDFTSESRSGLLKKTWAPFPKGELAGAEKGAPGGGLPAVCSQAVPSLASWGTWLGNWSFLCLLQAVLALSDLLWLKKCLVLSGAFQPLPLGLLPVVCL</sequence>
<keyword evidence="2" id="KW-0812">Transmembrane</keyword>